<dbReference type="InterPro" id="IPR036259">
    <property type="entry name" value="MFS_trans_sf"/>
</dbReference>
<accession>A0AB38F783</accession>
<feature type="transmembrane region" description="Helical" evidence="12">
    <location>
        <begin position="274"/>
        <end position="295"/>
    </location>
</feature>
<evidence type="ECO:0000256" key="5">
    <source>
        <dbReference type="ARBA" id="ARBA00022692"/>
    </source>
</evidence>
<feature type="transmembrane region" description="Helical" evidence="12">
    <location>
        <begin position="372"/>
        <end position="393"/>
    </location>
</feature>
<dbReference type="RefSeq" id="WP_112298513.1">
    <property type="nucleotide sequence ID" value="NZ_JBHXBJ010000177.1"/>
</dbReference>
<dbReference type="InterPro" id="IPR005829">
    <property type="entry name" value="Sugar_transporter_CS"/>
</dbReference>
<feature type="transmembrane region" description="Helical" evidence="12">
    <location>
        <begin position="249"/>
        <end position="268"/>
    </location>
</feature>
<dbReference type="PROSITE" id="PS50850">
    <property type="entry name" value="MFS"/>
    <property type="match status" value="1"/>
</dbReference>
<evidence type="ECO:0000256" key="1">
    <source>
        <dbReference type="ARBA" id="ARBA00004651"/>
    </source>
</evidence>
<feature type="transmembrane region" description="Helical" evidence="12">
    <location>
        <begin position="307"/>
        <end position="326"/>
    </location>
</feature>
<dbReference type="InterPro" id="IPR011701">
    <property type="entry name" value="MFS"/>
</dbReference>
<evidence type="ECO:0000313" key="15">
    <source>
        <dbReference type="Proteomes" id="UP000251211"/>
    </source>
</evidence>
<evidence type="ECO:0000256" key="11">
    <source>
        <dbReference type="SAM" id="MobiDB-lite"/>
    </source>
</evidence>
<reference evidence="14 15" key="1">
    <citation type="submission" date="2018-06" db="EMBL/GenBank/DDBJ databases">
        <authorList>
            <consortium name="Pathogen Informatics"/>
            <person name="Doyle S."/>
        </authorList>
    </citation>
    <scope>NUCLEOTIDE SEQUENCE [LARGE SCALE GENOMIC DNA]</scope>
    <source>
        <strain evidence="14 15">NCTC13229</strain>
    </source>
</reference>
<dbReference type="SUPFAM" id="SSF103473">
    <property type="entry name" value="MFS general substrate transporter"/>
    <property type="match status" value="1"/>
</dbReference>
<proteinExistence type="inferred from homology"/>
<dbReference type="EMBL" id="UAUI01000001">
    <property type="protein sequence ID" value="SPZ35296.1"/>
    <property type="molecule type" value="Genomic_DNA"/>
</dbReference>
<dbReference type="PANTHER" id="PTHR43045:SF1">
    <property type="entry name" value="SHIKIMATE TRANSPORTER"/>
    <property type="match status" value="1"/>
</dbReference>
<evidence type="ECO:0000256" key="7">
    <source>
        <dbReference type="ARBA" id="ARBA00022989"/>
    </source>
</evidence>
<evidence type="ECO:0000256" key="4">
    <source>
        <dbReference type="ARBA" id="ARBA00022475"/>
    </source>
</evidence>
<comment type="similarity">
    <text evidence="2">Belongs to the major facilitator superfamily. Metabolite:H+ Symporter (MHS) family (TC 2.A.1.6) family.</text>
</comment>
<evidence type="ECO:0000259" key="13">
    <source>
        <dbReference type="PROSITE" id="PS50850"/>
    </source>
</evidence>
<dbReference type="FunFam" id="1.20.1250.20:FF:000001">
    <property type="entry name" value="Dicarboxylate MFS transporter"/>
    <property type="match status" value="1"/>
</dbReference>
<keyword evidence="7 12" id="KW-1133">Transmembrane helix</keyword>
<feature type="region of interest" description="Disordered" evidence="11">
    <location>
        <begin position="428"/>
        <end position="449"/>
    </location>
</feature>
<dbReference type="Gene3D" id="1.20.1250.20">
    <property type="entry name" value="MFS general substrate transporter like domains"/>
    <property type="match status" value="2"/>
</dbReference>
<gene>
    <name evidence="14" type="primary">yhjE_3</name>
    <name evidence="14" type="ORF">NCTC13229_00701</name>
</gene>
<dbReference type="GO" id="GO:0005886">
    <property type="term" value="C:plasma membrane"/>
    <property type="evidence" value="ECO:0007669"/>
    <property type="project" value="UniProtKB-SubCell"/>
</dbReference>
<feature type="transmembrane region" description="Helical" evidence="12">
    <location>
        <begin position="399"/>
        <end position="420"/>
    </location>
</feature>
<keyword evidence="5 12" id="KW-0812">Transmembrane</keyword>
<comment type="function">
    <text evidence="9">May be a proton symporter involved in the uptake of osmolytes such as proline and glycine betaine.</text>
</comment>
<keyword evidence="6" id="KW-0769">Symport</keyword>
<organism evidence="14 15">
    <name type="scientific">Rhodococcus wratislaviensis</name>
    <name type="common">Tsukamurella wratislaviensis</name>
    <dbReference type="NCBI Taxonomy" id="44752"/>
    <lineage>
        <taxon>Bacteria</taxon>
        <taxon>Bacillati</taxon>
        <taxon>Actinomycetota</taxon>
        <taxon>Actinomycetes</taxon>
        <taxon>Mycobacteriales</taxon>
        <taxon>Nocardiaceae</taxon>
        <taxon>Rhodococcus</taxon>
    </lineage>
</organism>
<dbReference type="InterPro" id="IPR020846">
    <property type="entry name" value="MFS_dom"/>
</dbReference>
<evidence type="ECO:0000256" key="8">
    <source>
        <dbReference type="ARBA" id="ARBA00023136"/>
    </source>
</evidence>
<evidence type="ECO:0000256" key="6">
    <source>
        <dbReference type="ARBA" id="ARBA00022847"/>
    </source>
</evidence>
<feature type="compositionally biased region" description="Polar residues" evidence="11">
    <location>
        <begin position="428"/>
        <end position="443"/>
    </location>
</feature>
<keyword evidence="8 12" id="KW-0472">Membrane</keyword>
<dbReference type="InterPro" id="IPR005828">
    <property type="entry name" value="MFS_sugar_transport-like"/>
</dbReference>
<protein>
    <recommendedName>
        <fullName evidence="10">Putative proline/betaine transporter</fullName>
    </recommendedName>
</protein>
<keyword evidence="3" id="KW-0813">Transport</keyword>
<dbReference type="PROSITE" id="PS00217">
    <property type="entry name" value="SUGAR_TRANSPORT_2"/>
    <property type="match status" value="1"/>
</dbReference>
<evidence type="ECO:0000256" key="9">
    <source>
        <dbReference type="ARBA" id="ARBA00037295"/>
    </source>
</evidence>
<evidence type="ECO:0000256" key="12">
    <source>
        <dbReference type="SAM" id="Phobius"/>
    </source>
</evidence>
<dbReference type="Proteomes" id="UP000251211">
    <property type="component" value="Unassembled WGS sequence"/>
</dbReference>
<feature type="transmembrane region" description="Helical" evidence="12">
    <location>
        <begin position="12"/>
        <end position="38"/>
    </location>
</feature>
<feature type="domain" description="Major facilitator superfamily (MFS) profile" evidence="13">
    <location>
        <begin position="12"/>
        <end position="424"/>
    </location>
</feature>
<dbReference type="GO" id="GO:0015293">
    <property type="term" value="F:symporter activity"/>
    <property type="evidence" value="ECO:0007669"/>
    <property type="project" value="UniProtKB-KW"/>
</dbReference>
<feature type="transmembrane region" description="Helical" evidence="12">
    <location>
        <begin position="186"/>
        <end position="205"/>
    </location>
</feature>
<comment type="caution">
    <text evidence="14">The sequence shown here is derived from an EMBL/GenBank/DDBJ whole genome shotgun (WGS) entry which is preliminary data.</text>
</comment>
<sequence>MPKNSDPRLRRALQASLFGSTLEFYDYIIFGLAAALVFPKVFFPHSSPTAGLLSAFATFAVGFVARPIGAVIAGHFGDRIGRRRVLLITLFAMGVATGGIGLLPTYDQVGLWAPALLVVCRIVQGLSLGGEWSGSVLLAVEQTSGSRRKGLFGSIPQVGDPLGLLLANGAFAIVKATTSDEAFLAWGWRVPFLLGLVIVAVGMWLRLRVTETPEFEERMATVSEPLKRPLVTLLREQPRNFVLSMGCRLGNDVAFYIVTVFAITYVTHENLMDGSVVLIATMAAAGVGVIVTPLMGVVADRIGLRKLAICGLLALGVGVAAYFPLLNAGQPVLAIAAAVFTSGIAAKAFWAPYAGFMSTLFPPEMRFSGMSFSFQLAGIVGGGIAPFVAVTLLEFTGSSWAITVYGLIAIAISLACVAAVRPYAQQSSADSTTHPKDSPNQNAHPIVKK</sequence>
<evidence type="ECO:0000313" key="14">
    <source>
        <dbReference type="EMBL" id="SPZ35296.1"/>
    </source>
</evidence>
<feature type="transmembrane region" description="Helical" evidence="12">
    <location>
        <begin position="50"/>
        <end position="73"/>
    </location>
</feature>
<keyword evidence="4" id="KW-1003">Cell membrane</keyword>
<evidence type="ECO:0000256" key="3">
    <source>
        <dbReference type="ARBA" id="ARBA00022448"/>
    </source>
</evidence>
<name>A0AB38F783_RHOWR</name>
<dbReference type="CDD" id="cd17369">
    <property type="entry name" value="MFS_ShiA_like"/>
    <property type="match status" value="1"/>
</dbReference>
<dbReference type="Pfam" id="PF00083">
    <property type="entry name" value="Sugar_tr"/>
    <property type="match status" value="1"/>
</dbReference>
<dbReference type="Pfam" id="PF07690">
    <property type="entry name" value="MFS_1"/>
    <property type="match status" value="1"/>
</dbReference>
<evidence type="ECO:0000256" key="2">
    <source>
        <dbReference type="ARBA" id="ARBA00008240"/>
    </source>
</evidence>
<evidence type="ECO:0000256" key="10">
    <source>
        <dbReference type="ARBA" id="ARBA00039918"/>
    </source>
</evidence>
<dbReference type="PANTHER" id="PTHR43045">
    <property type="entry name" value="SHIKIMATE TRANSPORTER"/>
    <property type="match status" value="1"/>
</dbReference>
<feature type="transmembrane region" description="Helical" evidence="12">
    <location>
        <begin position="85"/>
        <end position="103"/>
    </location>
</feature>
<feature type="transmembrane region" description="Helical" evidence="12">
    <location>
        <begin position="332"/>
        <end position="351"/>
    </location>
</feature>
<dbReference type="AlphaFoldDB" id="A0AB38F783"/>
<comment type="subcellular location">
    <subcellularLocation>
        <location evidence="1">Cell membrane</location>
        <topology evidence="1">Multi-pass membrane protein</topology>
    </subcellularLocation>
</comment>